<gene>
    <name evidence="8" type="ORF">P5G46_13940</name>
</gene>
<evidence type="ECO:0000256" key="6">
    <source>
        <dbReference type="SAM" id="MobiDB-lite"/>
    </source>
</evidence>
<dbReference type="InterPro" id="IPR036271">
    <property type="entry name" value="Tet_transcr_reg_TetR-rel_C_sf"/>
</dbReference>
<dbReference type="InterPro" id="IPR001647">
    <property type="entry name" value="HTH_TetR"/>
</dbReference>
<keyword evidence="9" id="KW-1185">Reference proteome</keyword>
<feature type="region of interest" description="Disordered" evidence="6">
    <location>
        <begin position="1"/>
        <end position="25"/>
    </location>
</feature>
<dbReference type="PANTHER" id="PTHR30055">
    <property type="entry name" value="HTH-TYPE TRANSCRIPTIONAL REGULATOR RUTR"/>
    <property type="match status" value="1"/>
</dbReference>
<dbReference type="Proteomes" id="UP001630303">
    <property type="component" value="Unassembled WGS sequence"/>
</dbReference>
<dbReference type="RefSeq" id="WP_239275954.1">
    <property type="nucleotide sequence ID" value="NZ_JAROCE010000005.1"/>
</dbReference>
<evidence type="ECO:0000256" key="1">
    <source>
        <dbReference type="ARBA" id="ARBA00022491"/>
    </source>
</evidence>
<reference evidence="8 9" key="1">
    <citation type="submission" date="2023-03" db="EMBL/GenBank/DDBJ databases">
        <title>MT1 and MT2 Draft Genomes of Novel Species.</title>
        <authorList>
            <person name="Venkateswaran K."/>
        </authorList>
    </citation>
    <scope>NUCLEOTIDE SEQUENCE [LARGE SCALE GENOMIC DNA]</scope>
    <source>
        <strain evidence="8 9">IF8SW-P5</strain>
    </source>
</reference>
<dbReference type="InterPro" id="IPR039538">
    <property type="entry name" value="BetI_C"/>
</dbReference>
<dbReference type="PROSITE" id="PS50977">
    <property type="entry name" value="HTH_TETR_2"/>
    <property type="match status" value="1"/>
</dbReference>
<evidence type="ECO:0000256" key="2">
    <source>
        <dbReference type="ARBA" id="ARBA00023015"/>
    </source>
</evidence>
<dbReference type="SUPFAM" id="SSF48498">
    <property type="entry name" value="Tetracyclin repressor-like, C-terminal domain"/>
    <property type="match status" value="1"/>
</dbReference>
<dbReference type="PRINTS" id="PR00455">
    <property type="entry name" value="HTHTETR"/>
</dbReference>
<dbReference type="InterPro" id="IPR050109">
    <property type="entry name" value="HTH-type_TetR-like_transc_reg"/>
</dbReference>
<dbReference type="PANTHER" id="PTHR30055:SF234">
    <property type="entry name" value="HTH-TYPE TRANSCRIPTIONAL REGULATOR BETI"/>
    <property type="match status" value="1"/>
</dbReference>
<dbReference type="Pfam" id="PF00440">
    <property type="entry name" value="TetR_N"/>
    <property type="match status" value="1"/>
</dbReference>
<evidence type="ECO:0000256" key="3">
    <source>
        <dbReference type="ARBA" id="ARBA00023125"/>
    </source>
</evidence>
<name>A0ABW9GKA6_9MICO</name>
<dbReference type="Pfam" id="PF13977">
    <property type="entry name" value="TetR_C_6"/>
    <property type="match status" value="1"/>
</dbReference>
<dbReference type="SUPFAM" id="SSF46689">
    <property type="entry name" value="Homeodomain-like"/>
    <property type="match status" value="1"/>
</dbReference>
<keyword evidence="1" id="KW-0678">Repressor</keyword>
<feature type="DNA-binding region" description="H-T-H motif" evidence="5">
    <location>
        <begin position="46"/>
        <end position="65"/>
    </location>
</feature>
<feature type="domain" description="HTH tetR-type" evidence="7">
    <location>
        <begin position="23"/>
        <end position="83"/>
    </location>
</feature>
<evidence type="ECO:0000313" key="9">
    <source>
        <dbReference type="Proteomes" id="UP001630303"/>
    </source>
</evidence>
<sequence>MSPDASAPARRVGRPRGRTSQGEASRDGIIDAAASVFARLGYDRARMADIVEASGLSKGSVYFHFDSKEALAVAVLAARHERWVADVQRALDAVEPGEARLRALLPAVLALHDGDPDAWVISRLTWALAEQEETRAFAASLTRRWIDVVAEIVADAARERNVDVDAVTVATVVVGGFDGLKTTAAVLHSDDSAAAHRALVTAGRVWERMVFDLVRGPDRD</sequence>
<evidence type="ECO:0000259" key="7">
    <source>
        <dbReference type="PROSITE" id="PS50977"/>
    </source>
</evidence>
<keyword evidence="2" id="KW-0805">Transcription regulation</keyword>
<organism evidence="8 9">
    <name type="scientific">Microbacterium mcarthurae</name>
    <dbReference type="NCBI Taxonomy" id="3035918"/>
    <lineage>
        <taxon>Bacteria</taxon>
        <taxon>Bacillati</taxon>
        <taxon>Actinomycetota</taxon>
        <taxon>Actinomycetes</taxon>
        <taxon>Micrococcales</taxon>
        <taxon>Microbacteriaceae</taxon>
        <taxon>Microbacterium</taxon>
    </lineage>
</organism>
<keyword evidence="4" id="KW-0804">Transcription</keyword>
<evidence type="ECO:0000256" key="5">
    <source>
        <dbReference type="PROSITE-ProRule" id="PRU00335"/>
    </source>
</evidence>
<proteinExistence type="predicted"/>
<evidence type="ECO:0000313" key="8">
    <source>
        <dbReference type="EMBL" id="MFM2721616.1"/>
    </source>
</evidence>
<dbReference type="Gene3D" id="1.10.357.10">
    <property type="entry name" value="Tetracycline Repressor, domain 2"/>
    <property type="match status" value="1"/>
</dbReference>
<comment type="caution">
    <text evidence="8">The sequence shown here is derived from an EMBL/GenBank/DDBJ whole genome shotgun (WGS) entry which is preliminary data.</text>
</comment>
<dbReference type="InterPro" id="IPR009057">
    <property type="entry name" value="Homeodomain-like_sf"/>
</dbReference>
<evidence type="ECO:0000256" key="4">
    <source>
        <dbReference type="ARBA" id="ARBA00023163"/>
    </source>
</evidence>
<protein>
    <submittedName>
        <fullName evidence="8">Helix-turn-helix domain containing protein</fullName>
    </submittedName>
</protein>
<keyword evidence="3 5" id="KW-0238">DNA-binding</keyword>
<dbReference type="EMBL" id="JAROCE010000005">
    <property type="protein sequence ID" value="MFM2721616.1"/>
    <property type="molecule type" value="Genomic_DNA"/>
</dbReference>
<accession>A0ABW9GKA6</accession>